<feature type="compositionally biased region" description="Polar residues" evidence="7">
    <location>
        <begin position="430"/>
        <end position="446"/>
    </location>
</feature>
<evidence type="ECO:0000256" key="5">
    <source>
        <dbReference type="ARBA" id="ARBA00022989"/>
    </source>
</evidence>
<feature type="region of interest" description="Disordered" evidence="7">
    <location>
        <begin position="95"/>
        <end position="474"/>
    </location>
</feature>
<comment type="caution">
    <text evidence="11">The sequence shown here is derived from an EMBL/GenBank/DDBJ whole genome shotgun (WGS) entry which is preliminary data.</text>
</comment>
<feature type="region of interest" description="Disordered" evidence="7">
    <location>
        <begin position="855"/>
        <end position="880"/>
    </location>
</feature>
<dbReference type="Proteomes" id="UP000700334">
    <property type="component" value="Unassembled WGS sequence"/>
</dbReference>
<feature type="transmembrane region" description="Helical" evidence="8">
    <location>
        <begin position="699"/>
        <end position="719"/>
    </location>
</feature>
<evidence type="ECO:0000256" key="3">
    <source>
        <dbReference type="ARBA" id="ARBA00022692"/>
    </source>
</evidence>
<sequence length="987" mass="101988">MDELNRRAHPVRTAVEGSGPGAERTMAPSPRACTCVLLLLLLLPPPPLGAGPAQGRLPRPLEHLGPHLIPAAHFQGAAGAEAQAFDLLWEKPREGSPWNSDVPQVSAEGVPERPTDAPLGPALHGPRAAHGPQREGLPVTDDLQMAWGPVSHGWTGPPDSQEPLEQEAPAPHPVGAPHLTFIPTPKLQLQGATEPPSPQGPGQQPPREEGLPADTETGAPEPWPPDRQGPAHSGALPPGAVPEAGGAAGGDFQEVAQGPVFTQQDPAAPAVPLGSPGEVVSSQEPEAPPDLPLTRSLPPADELPAASPEKAGTGETWEDSFPRPSPKQGDFPDVQGSPGPQPAGPPTSESPDGQLQPEIAAINGADPGSPQRVRGAVENPGTPKSLIPDLLDFRPVTNRTESPVGALQPDEAEEWPGRPQSHPPAPPVQAPSTSRRGLIRVTTQRALGQPPPPEPSASAMVSVPASSPPANATAPPLRWGPLRRVLSFSWELHVYGVGVLFLLPALLALATLAAAPTGPRLALLAAALVLLASVLRSAYMLADPYGSHARLGLRAGLVLYNLPFPLLLTALGALTLLGLGAGLPPPLQNPLLLGVLASAHGVGLLATDLLSRKPALNLLAQGLSCAWGATVALGTLCLCRRRLLDGPRGWEASPGPRLLAVAGALGLLASGLQLAAALWLYPGPGRVGRFSWAWWGVHFWLRLLELTWALALALAAVAAARPRPPTEHACWTKLLRLACPAPAGKSEVPERPNNCYAGPSGMGAGSLAINKSLIRNPAEGGLPATPSSGAWGSAASLGRGPAGGPGLSRSSMGPAPSSSELDLRPPSPINLSRSIDAALFREHLVRDSVFRRCGLASSPPGGALRPRRGSHPDAELDGAGSTLLRGRCRSLSDVRVRGPLPPHLDEPPAAASGSSLDSFSRGSLKISWNPWRHGLSSVDSLPLDELPSTVQLLPAPGLARPGEPASAAQPPSKTGDSRSASSDTIEL</sequence>
<dbReference type="AlphaFoldDB" id="A0A8J6AEH9"/>
<keyword evidence="12" id="KW-1185">Reference proteome</keyword>
<dbReference type="OrthoDB" id="10066605at2759"/>
<feature type="compositionally biased region" description="Low complexity" evidence="7">
    <location>
        <begin position="784"/>
        <end position="799"/>
    </location>
</feature>
<keyword evidence="5 8" id="KW-1133">Transmembrane helix</keyword>
<dbReference type="PANTHER" id="PTHR47400">
    <property type="entry name" value="PROLINE-RICH TRANSMEMBRANE PROTEIN 3"/>
    <property type="match status" value="1"/>
</dbReference>
<evidence type="ECO:0000256" key="6">
    <source>
        <dbReference type="ARBA" id="ARBA00023136"/>
    </source>
</evidence>
<feature type="compositionally biased region" description="Low complexity" evidence="7">
    <location>
        <begin position="808"/>
        <end position="819"/>
    </location>
</feature>
<feature type="transmembrane region" description="Helical" evidence="8">
    <location>
        <begin position="590"/>
        <end position="606"/>
    </location>
</feature>
<feature type="region of interest" description="Disordered" evidence="7">
    <location>
        <begin position="896"/>
        <end position="918"/>
    </location>
</feature>
<feature type="region of interest" description="Disordered" evidence="7">
    <location>
        <begin position="1"/>
        <end position="27"/>
    </location>
</feature>
<dbReference type="InterPro" id="IPR059081">
    <property type="entry name" value="PRRT3-4"/>
</dbReference>
<gene>
    <name evidence="11" type="ORF">J0S82_013455</name>
</gene>
<dbReference type="EMBL" id="JAGFMF010011663">
    <property type="protein sequence ID" value="KAG8516900.1"/>
    <property type="molecule type" value="Genomic_DNA"/>
</dbReference>
<feature type="signal peptide" evidence="9">
    <location>
        <begin position="1"/>
        <end position="49"/>
    </location>
</feature>
<evidence type="ECO:0000256" key="2">
    <source>
        <dbReference type="ARBA" id="ARBA00022553"/>
    </source>
</evidence>
<keyword evidence="4 9" id="KW-0732">Signal</keyword>
<feature type="compositionally biased region" description="Low complexity" evidence="7">
    <location>
        <begin position="456"/>
        <end position="474"/>
    </location>
</feature>
<feature type="transmembrane region" description="Helical" evidence="8">
    <location>
        <begin position="562"/>
        <end position="583"/>
    </location>
</feature>
<keyword evidence="6 8" id="KW-0472">Membrane</keyword>
<feature type="compositionally biased region" description="Polar residues" evidence="7">
    <location>
        <begin position="969"/>
        <end position="987"/>
    </location>
</feature>
<comment type="subcellular location">
    <subcellularLocation>
        <location evidence="1">Membrane</location>
        <topology evidence="1">Multi-pass membrane protein</topology>
    </subcellularLocation>
</comment>
<protein>
    <submittedName>
        <fullName evidence="11">Proline-rich transmembrane protein 3</fullName>
    </submittedName>
</protein>
<evidence type="ECO:0000256" key="9">
    <source>
        <dbReference type="SAM" id="SignalP"/>
    </source>
</evidence>
<feature type="transmembrane region" description="Helical" evidence="8">
    <location>
        <begin position="521"/>
        <end position="542"/>
    </location>
</feature>
<feature type="compositionally biased region" description="Low complexity" evidence="7">
    <location>
        <begin position="234"/>
        <end position="245"/>
    </location>
</feature>
<evidence type="ECO:0000313" key="12">
    <source>
        <dbReference type="Proteomes" id="UP000700334"/>
    </source>
</evidence>
<evidence type="ECO:0000313" key="11">
    <source>
        <dbReference type="EMBL" id="KAG8516900.1"/>
    </source>
</evidence>
<dbReference type="InterPro" id="IPR043242">
    <property type="entry name" value="PRRT3"/>
</dbReference>
<feature type="region of interest" description="Disordered" evidence="7">
    <location>
        <begin position="778"/>
        <end position="827"/>
    </location>
</feature>
<feature type="transmembrane region" description="Helical" evidence="8">
    <location>
        <begin position="492"/>
        <end position="514"/>
    </location>
</feature>
<evidence type="ECO:0000256" key="8">
    <source>
        <dbReference type="SAM" id="Phobius"/>
    </source>
</evidence>
<feature type="chain" id="PRO_5035151136" evidence="9">
    <location>
        <begin position="50"/>
        <end position="987"/>
    </location>
</feature>
<feature type="domain" description="Proline-rich transmembrane protein 3/4" evidence="10">
    <location>
        <begin position="468"/>
        <end position="739"/>
    </location>
</feature>
<proteinExistence type="predicted"/>
<evidence type="ECO:0000259" key="10">
    <source>
        <dbReference type="Pfam" id="PF25987"/>
    </source>
</evidence>
<feature type="transmembrane region" description="Helical" evidence="8">
    <location>
        <begin position="658"/>
        <end position="679"/>
    </location>
</feature>
<reference evidence="11" key="1">
    <citation type="journal article" date="2021" name="Evol. Appl.">
        <title>The genome of the Pyrenean desman and the effects of bottlenecks and inbreeding on the genomic landscape of an endangered species.</title>
        <authorList>
            <person name="Escoda L."/>
            <person name="Castresana J."/>
        </authorList>
    </citation>
    <scope>NUCLEOTIDE SEQUENCE</scope>
    <source>
        <strain evidence="11">IBE-C5619</strain>
    </source>
</reference>
<evidence type="ECO:0000256" key="1">
    <source>
        <dbReference type="ARBA" id="ARBA00004141"/>
    </source>
</evidence>
<organism evidence="11 12">
    <name type="scientific">Galemys pyrenaicus</name>
    <name type="common">Iberian desman</name>
    <name type="synonym">Pyrenean desman</name>
    <dbReference type="NCBI Taxonomy" id="202257"/>
    <lineage>
        <taxon>Eukaryota</taxon>
        <taxon>Metazoa</taxon>
        <taxon>Chordata</taxon>
        <taxon>Craniata</taxon>
        <taxon>Vertebrata</taxon>
        <taxon>Euteleostomi</taxon>
        <taxon>Mammalia</taxon>
        <taxon>Eutheria</taxon>
        <taxon>Laurasiatheria</taxon>
        <taxon>Eulipotyphla</taxon>
        <taxon>Talpidae</taxon>
        <taxon>Galemys</taxon>
    </lineage>
</organism>
<evidence type="ECO:0000256" key="4">
    <source>
        <dbReference type="ARBA" id="ARBA00022729"/>
    </source>
</evidence>
<name>A0A8J6AEH9_GALPY</name>
<feature type="transmembrane region" description="Helical" evidence="8">
    <location>
        <begin position="618"/>
        <end position="638"/>
    </location>
</feature>
<accession>A0A8J6AEH9</accession>
<dbReference type="Pfam" id="PF25987">
    <property type="entry name" value="PRRT3"/>
    <property type="match status" value="1"/>
</dbReference>
<keyword evidence="2" id="KW-0597">Phosphoprotein</keyword>
<feature type="region of interest" description="Disordered" evidence="7">
    <location>
        <begin position="952"/>
        <end position="987"/>
    </location>
</feature>
<keyword evidence="3 8" id="KW-0812">Transmembrane</keyword>
<dbReference type="PANTHER" id="PTHR47400:SF1">
    <property type="entry name" value="PROLINE-RICH TRANSMEMBRANE PROTEIN 3"/>
    <property type="match status" value="1"/>
</dbReference>
<feature type="compositionally biased region" description="Low complexity" evidence="7">
    <location>
        <begin position="909"/>
        <end position="918"/>
    </location>
</feature>
<evidence type="ECO:0000256" key="7">
    <source>
        <dbReference type="SAM" id="MobiDB-lite"/>
    </source>
</evidence>